<dbReference type="Pfam" id="PF13229">
    <property type="entry name" value="Beta_helix"/>
    <property type="match status" value="1"/>
</dbReference>
<dbReference type="Pfam" id="PF13004">
    <property type="entry name" value="BACON"/>
    <property type="match status" value="1"/>
</dbReference>
<dbReference type="InterPro" id="IPR024361">
    <property type="entry name" value="BACON"/>
</dbReference>
<dbReference type="Proteomes" id="UP000199577">
    <property type="component" value="Unassembled WGS sequence"/>
</dbReference>
<dbReference type="InterPro" id="IPR013783">
    <property type="entry name" value="Ig-like_fold"/>
</dbReference>
<organism evidence="3 4">
    <name type="scientific">Parapedobacter composti</name>
    <dbReference type="NCBI Taxonomy" id="623281"/>
    <lineage>
        <taxon>Bacteria</taxon>
        <taxon>Pseudomonadati</taxon>
        <taxon>Bacteroidota</taxon>
        <taxon>Sphingobacteriia</taxon>
        <taxon>Sphingobacteriales</taxon>
        <taxon>Sphingobacteriaceae</taxon>
        <taxon>Parapedobacter</taxon>
    </lineage>
</organism>
<dbReference type="Gene3D" id="2.60.40.10">
    <property type="entry name" value="Immunoglobulins"/>
    <property type="match status" value="1"/>
</dbReference>
<proteinExistence type="predicted"/>
<gene>
    <name evidence="3" type="ORF">SAMN05421747_10350</name>
</gene>
<dbReference type="InterPro" id="IPR006626">
    <property type="entry name" value="PbH1"/>
</dbReference>
<feature type="domain" description="Right handed beta helix" evidence="2">
    <location>
        <begin position="240"/>
        <end position="379"/>
    </location>
</feature>
<dbReference type="SUPFAM" id="SSF51126">
    <property type="entry name" value="Pectin lyase-like"/>
    <property type="match status" value="1"/>
</dbReference>
<dbReference type="OrthoDB" id="8440781at2"/>
<evidence type="ECO:0000313" key="3">
    <source>
        <dbReference type="EMBL" id="SFC00492.1"/>
    </source>
</evidence>
<dbReference type="RefSeq" id="WP_090971806.1">
    <property type="nucleotide sequence ID" value="NZ_FOLL01000003.1"/>
</dbReference>
<feature type="domain" description="BACON" evidence="1">
    <location>
        <begin position="63"/>
        <end position="119"/>
    </location>
</feature>
<dbReference type="CDD" id="cd14948">
    <property type="entry name" value="BACON"/>
    <property type="match status" value="1"/>
</dbReference>
<dbReference type="STRING" id="623281.SAMN05421747_10350"/>
<dbReference type="InterPro" id="IPR012334">
    <property type="entry name" value="Pectin_lyas_fold"/>
</dbReference>
<sequence>MQTITNYIGIIGLLLAFFTACTEKKGLGSFEPLTPEFSIETNTINVGKEGGEYLINVESNLPWRARSNADWISFKSENALADGAFTFEVTRNRTTEPRVAEIIVWVTKEHEKTLQVVQAPSDPSDLATHYYVKTDGNETNSGLSWADAIPLQKALDEMVNGDVIHIAAGTYLPSKTISGGSAANTGDITFEIHSNVTLIGGYPADAADGAIANPQVNPTILSGNTPAGRVYHTVAITAPLQDGQQVVLEGLSIKHGRAAASGTGSISVSGVPFYRFYGGGLIIGRSTVDVINCEISDNESGLHAGGVYIAGGGTVRFDGSAIRNNRATTNSSNGGGIFIDASTVYFNNCEVSGNMTTGVGAGIYAFNATQPTYTYIYNTTVANNNNNANNVNETRRGGGFYAREHSVSVIVNSTFYGNTGGHGAGISLYGTATGASRMTIISSTITRNNAYNNGGGVEITANTTLNVFNTIISGNQAANGNDVYGNGSDLSYSVLGSRILDANGDDVPGQSFDAETMLGHLADNGGETKTSLLTASSPAATLGMTASALEALGATLTPAITPEVIASDQNGKSRTGKTAMGAAIP</sequence>
<dbReference type="Gene3D" id="2.160.20.10">
    <property type="entry name" value="Single-stranded right-handed beta-helix, Pectin lyase-like"/>
    <property type="match status" value="1"/>
</dbReference>
<keyword evidence="4" id="KW-1185">Reference proteome</keyword>
<evidence type="ECO:0000259" key="2">
    <source>
        <dbReference type="Pfam" id="PF13229"/>
    </source>
</evidence>
<name>A0A1I1FNB9_9SPHI</name>
<evidence type="ECO:0000313" key="4">
    <source>
        <dbReference type="Proteomes" id="UP000199577"/>
    </source>
</evidence>
<dbReference type="AlphaFoldDB" id="A0A1I1FNB9"/>
<dbReference type="SMART" id="SM00710">
    <property type="entry name" value="PbH1"/>
    <property type="match status" value="7"/>
</dbReference>
<dbReference type="PANTHER" id="PTHR11319">
    <property type="entry name" value="G PROTEIN-COUPLED RECEPTOR-RELATED"/>
    <property type="match status" value="1"/>
</dbReference>
<protein>
    <submittedName>
        <fullName evidence="3">Putative binding domain-containing protein, N-terminal</fullName>
    </submittedName>
</protein>
<dbReference type="InterPro" id="IPR011050">
    <property type="entry name" value="Pectin_lyase_fold/virulence"/>
</dbReference>
<dbReference type="EMBL" id="FOLL01000003">
    <property type="protein sequence ID" value="SFC00492.1"/>
    <property type="molecule type" value="Genomic_DNA"/>
</dbReference>
<dbReference type="PANTHER" id="PTHR11319:SF35">
    <property type="entry name" value="OUTER MEMBRANE PROTEIN PMPC-RELATED"/>
    <property type="match status" value="1"/>
</dbReference>
<reference evidence="3 4" key="1">
    <citation type="submission" date="2016-10" db="EMBL/GenBank/DDBJ databases">
        <authorList>
            <person name="de Groot N.N."/>
        </authorList>
    </citation>
    <scope>NUCLEOTIDE SEQUENCE [LARGE SCALE GENOMIC DNA]</scope>
    <source>
        <strain evidence="3 4">DSM 22900</strain>
    </source>
</reference>
<accession>A0A1I1FNB9</accession>
<evidence type="ECO:0000259" key="1">
    <source>
        <dbReference type="Pfam" id="PF13004"/>
    </source>
</evidence>
<dbReference type="InterPro" id="IPR039448">
    <property type="entry name" value="Beta_helix"/>
</dbReference>